<reference evidence="2 4" key="2">
    <citation type="journal article" date="2013" name="Nature">
        <title>Insights into bilaterian evolution from three spiralian genomes.</title>
        <authorList>
            <person name="Simakov O."/>
            <person name="Marletaz F."/>
            <person name="Cho S.J."/>
            <person name="Edsinger-Gonzales E."/>
            <person name="Havlak P."/>
            <person name="Hellsten U."/>
            <person name="Kuo D.H."/>
            <person name="Larsson T."/>
            <person name="Lv J."/>
            <person name="Arendt D."/>
            <person name="Savage R."/>
            <person name="Osoegawa K."/>
            <person name="de Jong P."/>
            <person name="Grimwood J."/>
            <person name="Chapman J.A."/>
            <person name="Shapiro H."/>
            <person name="Aerts A."/>
            <person name="Otillar R.P."/>
            <person name="Terry A.Y."/>
            <person name="Boore J.L."/>
            <person name="Grigoriev I.V."/>
            <person name="Lindberg D.R."/>
            <person name="Seaver E.C."/>
            <person name="Weisblat D.A."/>
            <person name="Putnam N.H."/>
            <person name="Rokhsar D.S."/>
        </authorList>
    </citation>
    <scope>NUCLEOTIDE SEQUENCE</scope>
</reference>
<dbReference type="GeneID" id="20196361"/>
<dbReference type="SUPFAM" id="SSF53300">
    <property type="entry name" value="vWA-like"/>
    <property type="match status" value="1"/>
</dbReference>
<dbReference type="AlphaFoldDB" id="T1EIG1"/>
<dbReference type="PROSITE" id="PS50234">
    <property type="entry name" value="VWFA"/>
    <property type="match status" value="1"/>
</dbReference>
<accession>T1EIG1</accession>
<dbReference type="OMA" id="STDCEIY"/>
<dbReference type="EMBL" id="KB095858">
    <property type="protein sequence ID" value="ESO10939.1"/>
    <property type="molecule type" value="Genomic_DNA"/>
</dbReference>
<feature type="domain" description="VWFA" evidence="1">
    <location>
        <begin position="9"/>
        <end position="132"/>
    </location>
</feature>
<dbReference type="InterPro" id="IPR002035">
    <property type="entry name" value="VWF_A"/>
</dbReference>
<evidence type="ECO:0000259" key="1">
    <source>
        <dbReference type="PROSITE" id="PS50234"/>
    </source>
</evidence>
<dbReference type="InterPro" id="IPR036465">
    <property type="entry name" value="vWFA_dom_sf"/>
</dbReference>
<dbReference type="eggNOG" id="KOG3544">
    <property type="taxonomic scope" value="Eukaryota"/>
</dbReference>
<evidence type="ECO:0000313" key="4">
    <source>
        <dbReference type="Proteomes" id="UP000015101"/>
    </source>
</evidence>
<reference evidence="4" key="1">
    <citation type="submission" date="2012-12" db="EMBL/GenBank/DDBJ databases">
        <authorList>
            <person name="Hellsten U."/>
            <person name="Grimwood J."/>
            <person name="Chapman J.A."/>
            <person name="Shapiro H."/>
            <person name="Aerts A."/>
            <person name="Otillar R.P."/>
            <person name="Terry A.Y."/>
            <person name="Boore J.L."/>
            <person name="Simakov O."/>
            <person name="Marletaz F."/>
            <person name="Cho S.-J."/>
            <person name="Edsinger-Gonzales E."/>
            <person name="Havlak P."/>
            <person name="Kuo D.-H."/>
            <person name="Larsson T."/>
            <person name="Lv J."/>
            <person name="Arendt D."/>
            <person name="Savage R."/>
            <person name="Osoegawa K."/>
            <person name="de Jong P."/>
            <person name="Lindberg D.R."/>
            <person name="Seaver E.C."/>
            <person name="Weisblat D.A."/>
            <person name="Putnam N.H."/>
            <person name="Grigoriev I.V."/>
            <person name="Rokhsar D.S."/>
        </authorList>
    </citation>
    <scope>NUCLEOTIDE SEQUENCE</scope>
</reference>
<dbReference type="Gene3D" id="3.40.50.410">
    <property type="entry name" value="von Willebrand factor, type A domain"/>
    <property type="match status" value="1"/>
</dbReference>
<organism evidence="3 4">
    <name type="scientific">Helobdella robusta</name>
    <name type="common">Californian leech</name>
    <dbReference type="NCBI Taxonomy" id="6412"/>
    <lineage>
        <taxon>Eukaryota</taxon>
        <taxon>Metazoa</taxon>
        <taxon>Spiralia</taxon>
        <taxon>Lophotrochozoa</taxon>
        <taxon>Annelida</taxon>
        <taxon>Clitellata</taxon>
        <taxon>Hirudinea</taxon>
        <taxon>Rhynchobdellida</taxon>
        <taxon>Glossiphoniidae</taxon>
        <taxon>Helobdella</taxon>
    </lineage>
</organism>
<dbReference type="PANTHER" id="PTHR24020:SF84">
    <property type="entry name" value="VWFA DOMAIN-CONTAINING PROTEIN"/>
    <property type="match status" value="1"/>
</dbReference>
<protein>
    <recommendedName>
        <fullName evidence="1">VWFA domain-containing protein</fullName>
    </recommendedName>
</protein>
<sequence>DCVQSPNLDIVFVVDESGSICDTDPGFVYGRDSTCTNFRNLLTFVSNLVDSFTIGPSNYRVGMVTFSSSAEVRWRLDRYYTKADLQAAINSIPYTGGNTFTTGGIRLMRTQVFTQSGDRPDASNLAIIITDG</sequence>
<dbReference type="RefSeq" id="XP_009011208.1">
    <property type="nucleotide sequence ID" value="XM_009012960.1"/>
</dbReference>
<dbReference type="KEGG" id="hro:HELRODRAFT_136819"/>
<dbReference type="HOGENOM" id="CLU_008905_4_1_1"/>
<reference evidence="3" key="3">
    <citation type="submission" date="2015-06" db="UniProtKB">
        <authorList>
            <consortium name="EnsemblMetazoa"/>
        </authorList>
    </citation>
    <scope>IDENTIFICATION</scope>
</reference>
<dbReference type="PANTHER" id="PTHR24020">
    <property type="entry name" value="COLLAGEN ALPHA"/>
    <property type="match status" value="1"/>
</dbReference>
<name>T1EIG1_HELRO</name>
<dbReference type="OrthoDB" id="6132182at2759"/>
<dbReference type="EnsemblMetazoa" id="HelroT136819">
    <property type="protein sequence ID" value="HelroP136819"/>
    <property type="gene ID" value="HelroG136819"/>
</dbReference>
<keyword evidence="4" id="KW-1185">Reference proteome</keyword>
<dbReference type="EMBL" id="AMQM01002783">
    <property type="status" value="NOT_ANNOTATED_CDS"/>
    <property type="molecule type" value="Genomic_DNA"/>
</dbReference>
<dbReference type="InterPro" id="IPR050525">
    <property type="entry name" value="ECM_Assembly_Org"/>
</dbReference>
<dbReference type="Proteomes" id="UP000015101">
    <property type="component" value="Unassembled WGS sequence"/>
</dbReference>
<dbReference type="InParanoid" id="T1EIG1"/>
<dbReference type="PRINTS" id="PR00453">
    <property type="entry name" value="VWFADOMAIN"/>
</dbReference>
<proteinExistence type="predicted"/>
<dbReference type="CTD" id="20196361"/>
<evidence type="ECO:0000313" key="3">
    <source>
        <dbReference type="EnsemblMetazoa" id="HelroP136819"/>
    </source>
</evidence>
<gene>
    <name evidence="3" type="primary">20196361</name>
    <name evidence="2" type="ORF">HELRODRAFT_136819</name>
</gene>
<evidence type="ECO:0000313" key="2">
    <source>
        <dbReference type="EMBL" id="ESO10939.1"/>
    </source>
</evidence>
<dbReference type="Pfam" id="PF00092">
    <property type="entry name" value="VWA"/>
    <property type="match status" value="1"/>
</dbReference>